<sequence>MKRFIETDKAPKAIGPYSQAVVVGNMMFVSGQIPIDPENGDLVQGTIEEKTERVLENLKAILEAGGFSLKDVVKVTVFTTSMDYFQRVNEVYSRYFGDHRPARSFVAVAQLPRNVEIEIEAIAVKEGE</sequence>
<evidence type="ECO:0000313" key="3">
    <source>
        <dbReference type="Proteomes" id="UP000058636"/>
    </source>
</evidence>
<dbReference type="InterPro" id="IPR035959">
    <property type="entry name" value="RutC-like_sf"/>
</dbReference>
<dbReference type="Pfam" id="PF01042">
    <property type="entry name" value="Ribonuc_L-PSP"/>
    <property type="match status" value="1"/>
</dbReference>
<dbReference type="Proteomes" id="UP000058636">
    <property type="component" value="Unassembled WGS sequence"/>
</dbReference>
<gene>
    <name evidence="2" type="ORF">XD57_1125</name>
</gene>
<dbReference type="PROSITE" id="PS01094">
    <property type="entry name" value="UPF0076"/>
    <property type="match status" value="1"/>
</dbReference>
<protein>
    <submittedName>
        <fullName evidence="2">Endoribonuclease L-PSP</fullName>
    </submittedName>
</protein>
<dbReference type="PANTHER" id="PTHR11803:SF39">
    <property type="entry name" value="2-IMINOBUTANOATE_2-IMINOPROPANOATE DEAMINASE"/>
    <property type="match status" value="1"/>
</dbReference>
<dbReference type="PANTHER" id="PTHR11803">
    <property type="entry name" value="2-IMINOBUTANOATE/2-IMINOPROPANOATE DEAMINASE RIDA"/>
    <property type="match status" value="1"/>
</dbReference>
<dbReference type="PATRIC" id="fig|93930.3.peg.136"/>
<proteinExistence type="inferred from homology"/>
<dbReference type="NCBIfam" id="TIGR00004">
    <property type="entry name" value="Rid family detoxifying hydrolase"/>
    <property type="match status" value="1"/>
</dbReference>
<dbReference type="AlphaFoldDB" id="A0A101EQF2"/>
<dbReference type="SUPFAM" id="SSF55298">
    <property type="entry name" value="YjgF-like"/>
    <property type="match status" value="1"/>
</dbReference>
<accession>A0A101EQF2</accession>
<dbReference type="InterPro" id="IPR006175">
    <property type="entry name" value="YjgF/YER057c/UK114"/>
</dbReference>
<dbReference type="GO" id="GO:0019239">
    <property type="term" value="F:deaminase activity"/>
    <property type="evidence" value="ECO:0007669"/>
    <property type="project" value="TreeGrafter"/>
</dbReference>
<dbReference type="InterPro" id="IPR019897">
    <property type="entry name" value="RidA_CS"/>
</dbReference>
<comment type="similarity">
    <text evidence="1">Belongs to the RutC family.</text>
</comment>
<comment type="caution">
    <text evidence="2">The sequence shown here is derived from an EMBL/GenBank/DDBJ whole genome shotgun (WGS) entry which is preliminary data.</text>
</comment>
<dbReference type="EMBL" id="LGFG01000094">
    <property type="protein sequence ID" value="KUK22774.1"/>
    <property type="molecule type" value="Genomic_DNA"/>
</dbReference>
<dbReference type="CDD" id="cd00448">
    <property type="entry name" value="YjgF_YER057c_UK114_family"/>
    <property type="match status" value="1"/>
</dbReference>
<dbReference type="OMA" id="GSYFKEP"/>
<dbReference type="Gene3D" id="3.30.1330.40">
    <property type="entry name" value="RutC-like"/>
    <property type="match status" value="1"/>
</dbReference>
<dbReference type="FunFam" id="3.30.1330.40:FF:000001">
    <property type="entry name" value="L-PSP family endoribonuclease"/>
    <property type="match status" value="1"/>
</dbReference>
<reference evidence="2 3" key="1">
    <citation type="journal article" date="2015" name="MBio">
        <title>Genome-Resolved Metagenomic Analysis Reveals Roles for Candidate Phyla and Other Microbial Community Members in Biogeochemical Transformations in Oil Reservoirs.</title>
        <authorList>
            <person name="Hu P."/>
            <person name="Tom L."/>
            <person name="Singh A."/>
            <person name="Thomas B.C."/>
            <person name="Baker B.J."/>
            <person name="Piceno Y.M."/>
            <person name="Andersen G.L."/>
            <person name="Banfield J.F."/>
        </authorList>
    </citation>
    <scope>NUCLEOTIDE SEQUENCE [LARGE SCALE GENOMIC DNA]</scope>
    <source>
        <strain evidence="2">46_26</strain>
    </source>
</reference>
<organism evidence="2 3">
    <name type="scientific">Thermotoga petrophila</name>
    <dbReference type="NCBI Taxonomy" id="93929"/>
    <lineage>
        <taxon>Bacteria</taxon>
        <taxon>Thermotogati</taxon>
        <taxon>Thermotogota</taxon>
        <taxon>Thermotogae</taxon>
        <taxon>Thermotogales</taxon>
        <taxon>Thermotogaceae</taxon>
        <taxon>Thermotoga</taxon>
    </lineage>
</organism>
<name>A0A101EQF2_9THEM</name>
<dbReference type="InterPro" id="IPR006056">
    <property type="entry name" value="RidA"/>
</dbReference>
<dbReference type="GO" id="GO:0005829">
    <property type="term" value="C:cytosol"/>
    <property type="evidence" value="ECO:0007669"/>
    <property type="project" value="TreeGrafter"/>
</dbReference>
<evidence type="ECO:0000256" key="1">
    <source>
        <dbReference type="ARBA" id="ARBA00010552"/>
    </source>
</evidence>
<dbReference type="RefSeq" id="WP_011943313.1">
    <property type="nucleotide sequence ID" value="NZ_DAITJQ010000002.1"/>
</dbReference>
<evidence type="ECO:0000313" key="2">
    <source>
        <dbReference type="EMBL" id="KUK22774.1"/>
    </source>
</evidence>